<evidence type="ECO:0000313" key="2">
    <source>
        <dbReference type="EMBL" id="ONK63590.1"/>
    </source>
</evidence>
<sequence>MPVEDRLYGGRRGGSVGGPLEGAHWGEESVEWTKSEEDEAVGGWSLSRHVMIVKGLELSGHKLDFEIALLGTSWTQARL</sequence>
<feature type="compositionally biased region" description="Gly residues" evidence="1">
    <location>
        <begin position="10"/>
        <end position="20"/>
    </location>
</feature>
<gene>
    <name evidence="2" type="ORF">A4U43_C07F16830</name>
</gene>
<feature type="region of interest" description="Disordered" evidence="1">
    <location>
        <begin position="1"/>
        <end position="23"/>
    </location>
</feature>
<dbReference type="EMBL" id="CM007387">
    <property type="protein sequence ID" value="ONK63590.1"/>
    <property type="molecule type" value="Genomic_DNA"/>
</dbReference>
<evidence type="ECO:0000256" key="1">
    <source>
        <dbReference type="SAM" id="MobiDB-lite"/>
    </source>
</evidence>
<evidence type="ECO:0000313" key="3">
    <source>
        <dbReference type="Proteomes" id="UP000243459"/>
    </source>
</evidence>
<dbReference type="Gramene" id="ONK63590">
    <property type="protein sequence ID" value="ONK63590"/>
    <property type="gene ID" value="A4U43_C07F16830"/>
</dbReference>
<name>A0A5P1EHQ4_ASPOF</name>
<dbReference type="Proteomes" id="UP000243459">
    <property type="component" value="Chromosome 7"/>
</dbReference>
<reference evidence="3" key="1">
    <citation type="journal article" date="2017" name="Nat. Commun.">
        <title>The asparagus genome sheds light on the origin and evolution of a young Y chromosome.</title>
        <authorList>
            <person name="Harkess A."/>
            <person name="Zhou J."/>
            <person name="Xu C."/>
            <person name="Bowers J.E."/>
            <person name="Van der Hulst R."/>
            <person name="Ayyampalayam S."/>
            <person name="Mercati F."/>
            <person name="Riccardi P."/>
            <person name="McKain M.R."/>
            <person name="Kakrana A."/>
            <person name="Tang H."/>
            <person name="Ray J."/>
            <person name="Groenendijk J."/>
            <person name="Arikit S."/>
            <person name="Mathioni S.M."/>
            <person name="Nakano M."/>
            <person name="Shan H."/>
            <person name="Telgmann-Rauber A."/>
            <person name="Kanno A."/>
            <person name="Yue Z."/>
            <person name="Chen H."/>
            <person name="Li W."/>
            <person name="Chen Y."/>
            <person name="Xu X."/>
            <person name="Zhang Y."/>
            <person name="Luo S."/>
            <person name="Chen H."/>
            <person name="Gao J."/>
            <person name="Mao Z."/>
            <person name="Pires J.C."/>
            <person name="Luo M."/>
            <person name="Kudrna D."/>
            <person name="Wing R.A."/>
            <person name="Meyers B.C."/>
            <person name="Yi K."/>
            <person name="Kong H."/>
            <person name="Lavrijsen P."/>
            <person name="Sunseri F."/>
            <person name="Falavigna A."/>
            <person name="Ye Y."/>
            <person name="Leebens-Mack J.H."/>
            <person name="Chen G."/>
        </authorList>
    </citation>
    <scope>NUCLEOTIDE SEQUENCE [LARGE SCALE GENOMIC DNA]</scope>
    <source>
        <strain evidence="3">cv. DH0086</strain>
    </source>
</reference>
<proteinExistence type="predicted"/>
<accession>A0A5P1EHQ4</accession>
<organism evidence="2 3">
    <name type="scientific">Asparagus officinalis</name>
    <name type="common">Garden asparagus</name>
    <dbReference type="NCBI Taxonomy" id="4686"/>
    <lineage>
        <taxon>Eukaryota</taxon>
        <taxon>Viridiplantae</taxon>
        <taxon>Streptophyta</taxon>
        <taxon>Embryophyta</taxon>
        <taxon>Tracheophyta</taxon>
        <taxon>Spermatophyta</taxon>
        <taxon>Magnoliopsida</taxon>
        <taxon>Liliopsida</taxon>
        <taxon>Asparagales</taxon>
        <taxon>Asparagaceae</taxon>
        <taxon>Asparagoideae</taxon>
        <taxon>Asparagus</taxon>
    </lineage>
</organism>
<keyword evidence="3" id="KW-1185">Reference proteome</keyword>
<dbReference type="AlphaFoldDB" id="A0A5P1EHQ4"/>
<protein>
    <submittedName>
        <fullName evidence="2">Uncharacterized protein</fullName>
    </submittedName>
</protein>